<organism evidence="1 2">
    <name type="scientific">Dictyostelium purpureum</name>
    <name type="common">Slime mold</name>
    <dbReference type="NCBI Taxonomy" id="5786"/>
    <lineage>
        <taxon>Eukaryota</taxon>
        <taxon>Amoebozoa</taxon>
        <taxon>Evosea</taxon>
        <taxon>Eumycetozoa</taxon>
        <taxon>Dictyostelia</taxon>
        <taxon>Dictyosteliales</taxon>
        <taxon>Dictyosteliaceae</taxon>
        <taxon>Dictyostelium</taxon>
    </lineage>
</organism>
<accession>F0ZYI9</accession>
<keyword evidence="2" id="KW-1185">Reference proteome</keyword>
<dbReference type="VEuPathDB" id="AmoebaDB:DICPUDRAFT_83098"/>
<dbReference type="OMA" id="YSHYINC"/>
<evidence type="ECO:0000313" key="2">
    <source>
        <dbReference type="Proteomes" id="UP000001064"/>
    </source>
</evidence>
<protein>
    <submittedName>
        <fullName evidence="1">Uncharacterized protein</fullName>
    </submittedName>
</protein>
<dbReference type="AlphaFoldDB" id="F0ZYI9"/>
<dbReference type="InParanoid" id="F0ZYI9"/>
<dbReference type="RefSeq" id="XP_003292488.1">
    <property type="nucleotide sequence ID" value="XM_003292440.1"/>
</dbReference>
<dbReference type="Proteomes" id="UP000001064">
    <property type="component" value="Unassembled WGS sequence"/>
</dbReference>
<dbReference type="KEGG" id="dpp:DICPUDRAFT_83098"/>
<dbReference type="OrthoDB" id="10466412at2759"/>
<dbReference type="FunCoup" id="F0ZYI9">
    <property type="interactions" value="398"/>
</dbReference>
<proteinExistence type="predicted"/>
<evidence type="ECO:0000313" key="1">
    <source>
        <dbReference type="EMBL" id="EGC30987.1"/>
    </source>
</evidence>
<dbReference type="eggNOG" id="ENOG502RI9T">
    <property type="taxonomic scope" value="Eukaryota"/>
</dbReference>
<dbReference type="EMBL" id="GL871285">
    <property type="protein sequence ID" value="EGC30987.1"/>
    <property type="molecule type" value="Genomic_DNA"/>
</dbReference>
<gene>
    <name evidence="1" type="ORF">DICPUDRAFT_83098</name>
</gene>
<sequence length="142" mass="15725">MDPVETNTANEQIVSPLKQSSANVEGGECVTNKSELFRSKLESPNCLFCNEKLLGAYVYQHYITCTKVFLKELQSTFIPSSILSYCIDKELLESVYTPVYVQQLQALINQMNAHLQTIQNPVAAAPATPASPAPSKNDKKKK</sequence>
<reference evidence="2" key="1">
    <citation type="journal article" date="2011" name="Genome Biol.">
        <title>Comparative genomics of the social amoebae Dictyostelium discoideum and Dictyostelium purpureum.</title>
        <authorList>
            <consortium name="US DOE Joint Genome Institute (JGI-PGF)"/>
            <person name="Sucgang R."/>
            <person name="Kuo A."/>
            <person name="Tian X."/>
            <person name="Salerno W."/>
            <person name="Parikh A."/>
            <person name="Feasley C.L."/>
            <person name="Dalin E."/>
            <person name="Tu H."/>
            <person name="Huang E."/>
            <person name="Barry K."/>
            <person name="Lindquist E."/>
            <person name="Shapiro H."/>
            <person name="Bruce D."/>
            <person name="Schmutz J."/>
            <person name="Salamov A."/>
            <person name="Fey P."/>
            <person name="Gaudet P."/>
            <person name="Anjard C."/>
            <person name="Babu M.M."/>
            <person name="Basu S."/>
            <person name="Bushmanova Y."/>
            <person name="van der Wel H."/>
            <person name="Katoh-Kurasawa M."/>
            <person name="Dinh C."/>
            <person name="Coutinho P.M."/>
            <person name="Saito T."/>
            <person name="Elias M."/>
            <person name="Schaap P."/>
            <person name="Kay R.R."/>
            <person name="Henrissat B."/>
            <person name="Eichinger L."/>
            <person name="Rivero F."/>
            <person name="Putnam N.H."/>
            <person name="West C.M."/>
            <person name="Loomis W.F."/>
            <person name="Chisholm R.L."/>
            <person name="Shaulsky G."/>
            <person name="Strassmann J.E."/>
            <person name="Queller D.C."/>
            <person name="Kuspa A."/>
            <person name="Grigoriev I.V."/>
        </authorList>
    </citation>
    <scope>NUCLEOTIDE SEQUENCE [LARGE SCALE GENOMIC DNA]</scope>
    <source>
        <strain evidence="2">QSDP1</strain>
    </source>
</reference>
<name>F0ZYI9_DICPU</name>
<dbReference type="GeneID" id="10508288"/>